<dbReference type="PANTHER" id="PTHR43243:SF4">
    <property type="entry name" value="CATIONIC AMINO ACID TRANSPORTER 4"/>
    <property type="match status" value="1"/>
</dbReference>
<evidence type="ECO:0000256" key="3">
    <source>
        <dbReference type="ARBA" id="ARBA00022692"/>
    </source>
</evidence>
<feature type="transmembrane region" description="Helical" evidence="6">
    <location>
        <begin position="340"/>
        <end position="363"/>
    </location>
</feature>
<feature type="transmembrane region" description="Helical" evidence="6">
    <location>
        <begin position="32"/>
        <end position="51"/>
    </location>
</feature>
<keyword evidence="3 6" id="KW-0812">Transmembrane</keyword>
<organism evidence="7 8">
    <name type="scientific">Polyrhizophydium stewartii</name>
    <dbReference type="NCBI Taxonomy" id="2732419"/>
    <lineage>
        <taxon>Eukaryota</taxon>
        <taxon>Fungi</taxon>
        <taxon>Fungi incertae sedis</taxon>
        <taxon>Chytridiomycota</taxon>
        <taxon>Chytridiomycota incertae sedis</taxon>
        <taxon>Chytridiomycetes</taxon>
        <taxon>Rhizophydiales</taxon>
        <taxon>Rhizophydiales incertae sedis</taxon>
        <taxon>Polyrhizophydium</taxon>
    </lineage>
</organism>
<evidence type="ECO:0000256" key="2">
    <source>
        <dbReference type="ARBA" id="ARBA00022448"/>
    </source>
</evidence>
<evidence type="ECO:0000256" key="5">
    <source>
        <dbReference type="ARBA" id="ARBA00023136"/>
    </source>
</evidence>
<feature type="transmembrane region" description="Helical" evidence="6">
    <location>
        <begin position="253"/>
        <end position="275"/>
    </location>
</feature>
<feature type="transmembrane region" description="Helical" evidence="6">
    <location>
        <begin position="95"/>
        <end position="113"/>
    </location>
</feature>
<keyword evidence="5 6" id="KW-0472">Membrane</keyword>
<proteinExistence type="predicted"/>
<gene>
    <name evidence="7" type="ORF">HK105_206529</name>
</gene>
<dbReference type="Proteomes" id="UP001527925">
    <property type="component" value="Unassembled WGS sequence"/>
</dbReference>
<evidence type="ECO:0000256" key="6">
    <source>
        <dbReference type="SAM" id="Phobius"/>
    </source>
</evidence>
<comment type="subcellular location">
    <subcellularLocation>
        <location evidence="1">Membrane</location>
        <topology evidence="1">Multi-pass membrane protein</topology>
    </subcellularLocation>
</comment>
<name>A0ABR4N395_9FUNG</name>
<feature type="transmembrane region" description="Helical" evidence="6">
    <location>
        <begin position="392"/>
        <end position="411"/>
    </location>
</feature>
<dbReference type="Pfam" id="PF13520">
    <property type="entry name" value="AA_permease_2"/>
    <property type="match status" value="1"/>
</dbReference>
<accession>A0ABR4N395</accession>
<feature type="transmembrane region" description="Helical" evidence="6">
    <location>
        <begin position="417"/>
        <end position="439"/>
    </location>
</feature>
<feature type="transmembrane region" description="Helical" evidence="6">
    <location>
        <begin position="451"/>
        <end position="473"/>
    </location>
</feature>
<feature type="transmembrane region" description="Helical" evidence="6">
    <location>
        <begin position="479"/>
        <end position="500"/>
    </location>
</feature>
<feature type="transmembrane region" description="Helical" evidence="6">
    <location>
        <begin position="188"/>
        <end position="208"/>
    </location>
</feature>
<evidence type="ECO:0000313" key="8">
    <source>
        <dbReference type="Proteomes" id="UP001527925"/>
    </source>
</evidence>
<dbReference type="EMBL" id="JADGIZ020000039">
    <property type="protein sequence ID" value="KAL2913938.1"/>
    <property type="molecule type" value="Genomic_DNA"/>
</dbReference>
<sequence length="524" mass="55605">MSSILRRIVARKPIDSVQKEINEAEYKRPLNAWDLTCIGIGTTIGAGIFVLTGTAAKDYAGPAIILSYIISGVVCIFACLCYAELGSTLPVSGSAYSFTYAALGELLAWIVGWDLMLEYLVGSATVAVGWAYYLDTFVTGFTADGKSLFDQRFTNAPFIWLEASDTVAAGFYMNKVPCRPGSDELCQAYFNFPAFFIVVAITILLVIGIREAAWFNNTMVVIKIVVCILFVLTGIKFINNANYTPFIPPAQEYGHYGASGIFQASVSVFFAYIGFDAVTTTAQEAANPQRDLPIGIIASLGICTILYVAVAAVLVGMVPYSTISRGAPVGQALIDVGLPAMAVIISFGALVGLSSVLLSSLIAQPRIFYSMAYDGLLPSAFAKIHPKTGTPYVTTIVSGTVCALLSAFLPVDVLGNLASVGTLSAFFLVSVSTLVLRITQPDLPRKFQIPGGFWIGGMLIPFLSAFSAAGLFSQATIPAIIRVFAWMGVGLVVYFSFGFWHSRVGLGISTGGEPAAAGSKAAKA</sequence>
<feature type="transmembrane region" description="Helical" evidence="6">
    <location>
        <begin position="63"/>
        <end position="83"/>
    </location>
</feature>
<keyword evidence="4 6" id="KW-1133">Transmembrane helix</keyword>
<dbReference type="InterPro" id="IPR002293">
    <property type="entry name" value="AA/rel_permease1"/>
</dbReference>
<dbReference type="PIRSF" id="PIRSF006060">
    <property type="entry name" value="AA_transporter"/>
    <property type="match status" value="1"/>
</dbReference>
<evidence type="ECO:0000256" key="4">
    <source>
        <dbReference type="ARBA" id="ARBA00022989"/>
    </source>
</evidence>
<dbReference type="PANTHER" id="PTHR43243">
    <property type="entry name" value="INNER MEMBRANE TRANSPORTER YGJI-RELATED"/>
    <property type="match status" value="1"/>
</dbReference>
<keyword evidence="8" id="KW-1185">Reference proteome</keyword>
<feature type="transmembrane region" description="Helical" evidence="6">
    <location>
        <begin position="220"/>
        <end position="238"/>
    </location>
</feature>
<dbReference type="Gene3D" id="1.20.1740.10">
    <property type="entry name" value="Amino acid/polyamine transporter I"/>
    <property type="match status" value="1"/>
</dbReference>
<evidence type="ECO:0000313" key="7">
    <source>
        <dbReference type="EMBL" id="KAL2913938.1"/>
    </source>
</evidence>
<protein>
    <submittedName>
        <fullName evidence="7">Uncharacterized protein</fullName>
    </submittedName>
</protein>
<evidence type="ECO:0000256" key="1">
    <source>
        <dbReference type="ARBA" id="ARBA00004141"/>
    </source>
</evidence>
<keyword evidence="2" id="KW-0813">Transport</keyword>
<reference evidence="7 8" key="1">
    <citation type="submission" date="2023-09" db="EMBL/GenBank/DDBJ databases">
        <title>Pangenome analysis of Batrachochytrium dendrobatidis and related Chytrids.</title>
        <authorList>
            <person name="Yacoub M.N."/>
            <person name="Stajich J.E."/>
            <person name="James T.Y."/>
        </authorList>
    </citation>
    <scope>NUCLEOTIDE SEQUENCE [LARGE SCALE GENOMIC DNA]</scope>
    <source>
        <strain evidence="7 8">JEL0888</strain>
    </source>
</reference>
<feature type="transmembrane region" description="Helical" evidence="6">
    <location>
        <begin position="119"/>
        <end position="141"/>
    </location>
</feature>
<feature type="transmembrane region" description="Helical" evidence="6">
    <location>
        <begin position="296"/>
        <end position="320"/>
    </location>
</feature>
<comment type="caution">
    <text evidence="7">The sequence shown here is derived from an EMBL/GenBank/DDBJ whole genome shotgun (WGS) entry which is preliminary data.</text>
</comment>